<feature type="transmembrane region" description="Helical" evidence="8">
    <location>
        <begin position="234"/>
        <end position="252"/>
    </location>
</feature>
<dbReference type="Proteomes" id="UP001156389">
    <property type="component" value="Unassembled WGS sequence"/>
</dbReference>
<dbReference type="InterPro" id="IPR050171">
    <property type="entry name" value="MFS_Transporters"/>
</dbReference>
<comment type="caution">
    <text evidence="9">The sequence shown here is derived from an EMBL/GenBank/DDBJ whole genome shotgun (WGS) entry which is preliminary data.</text>
</comment>
<evidence type="ECO:0000313" key="9">
    <source>
        <dbReference type="EMBL" id="MCT2590320.1"/>
    </source>
</evidence>
<keyword evidence="5 8" id="KW-1133">Transmembrane helix</keyword>
<feature type="transmembrane region" description="Helical" evidence="8">
    <location>
        <begin position="63"/>
        <end position="86"/>
    </location>
</feature>
<keyword evidence="10" id="KW-1185">Reference proteome</keyword>
<evidence type="ECO:0000256" key="2">
    <source>
        <dbReference type="ARBA" id="ARBA00022448"/>
    </source>
</evidence>
<accession>A0ABT2JSI4</accession>
<comment type="subcellular location">
    <subcellularLocation>
        <location evidence="1">Cell membrane</location>
        <topology evidence="1">Multi-pass membrane protein</topology>
    </subcellularLocation>
</comment>
<keyword evidence="6 8" id="KW-0472">Membrane</keyword>
<gene>
    <name evidence="9" type="ORF">LHJ74_10425</name>
</gene>
<protein>
    <submittedName>
        <fullName evidence="9">MFS transporter</fullName>
    </submittedName>
</protein>
<keyword evidence="2" id="KW-0813">Transport</keyword>
<evidence type="ECO:0000256" key="4">
    <source>
        <dbReference type="ARBA" id="ARBA00022692"/>
    </source>
</evidence>
<dbReference type="Pfam" id="PF07690">
    <property type="entry name" value="MFS_1"/>
    <property type="match status" value="1"/>
</dbReference>
<evidence type="ECO:0000256" key="1">
    <source>
        <dbReference type="ARBA" id="ARBA00004651"/>
    </source>
</evidence>
<dbReference type="EMBL" id="JAJAGO010000004">
    <property type="protein sequence ID" value="MCT2590320.1"/>
    <property type="molecule type" value="Genomic_DNA"/>
</dbReference>
<feature type="region of interest" description="Disordered" evidence="7">
    <location>
        <begin position="1"/>
        <end position="20"/>
    </location>
</feature>
<feature type="compositionally biased region" description="Low complexity" evidence="7">
    <location>
        <begin position="1"/>
        <end position="13"/>
    </location>
</feature>
<proteinExistence type="predicted"/>
<evidence type="ECO:0000256" key="3">
    <source>
        <dbReference type="ARBA" id="ARBA00022475"/>
    </source>
</evidence>
<feature type="transmembrane region" description="Helical" evidence="8">
    <location>
        <begin position="185"/>
        <end position="206"/>
    </location>
</feature>
<feature type="transmembrane region" description="Helical" evidence="8">
    <location>
        <begin position="303"/>
        <end position="322"/>
    </location>
</feature>
<evidence type="ECO:0000256" key="6">
    <source>
        <dbReference type="ARBA" id="ARBA00023136"/>
    </source>
</evidence>
<evidence type="ECO:0000256" key="7">
    <source>
        <dbReference type="SAM" id="MobiDB-lite"/>
    </source>
</evidence>
<feature type="transmembrane region" description="Helical" evidence="8">
    <location>
        <begin position="35"/>
        <end position="57"/>
    </location>
</feature>
<feature type="transmembrane region" description="Helical" evidence="8">
    <location>
        <begin position="272"/>
        <end position="291"/>
    </location>
</feature>
<evidence type="ECO:0000256" key="8">
    <source>
        <dbReference type="SAM" id="Phobius"/>
    </source>
</evidence>
<feature type="transmembrane region" description="Helical" evidence="8">
    <location>
        <begin position="397"/>
        <end position="416"/>
    </location>
</feature>
<keyword evidence="3" id="KW-1003">Cell membrane</keyword>
<dbReference type="RefSeq" id="WP_260217624.1">
    <property type="nucleotide sequence ID" value="NZ_JAJAGO010000004.1"/>
</dbReference>
<evidence type="ECO:0000256" key="5">
    <source>
        <dbReference type="ARBA" id="ARBA00022989"/>
    </source>
</evidence>
<keyword evidence="4 8" id="KW-0812">Transmembrane</keyword>
<dbReference type="SUPFAM" id="SSF103473">
    <property type="entry name" value="MFS general substrate transporter"/>
    <property type="match status" value="2"/>
</dbReference>
<feature type="transmembrane region" description="Helical" evidence="8">
    <location>
        <begin position="370"/>
        <end position="391"/>
    </location>
</feature>
<feature type="transmembrane region" description="Helical" evidence="8">
    <location>
        <begin position="160"/>
        <end position="179"/>
    </location>
</feature>
<dbReference type="PANTHER" id="PTHR23517">
    <property type="entry name" value="RESISTANCE PROTEIN MDTM, PUTATIVE-RELATED-RELATED"/>
    <property type="match status" value="1"/>
</dbReference>
<dbReference type="InterPro" id="IPR011701">
    <property type="entry name" value="MFS"/>
</dbReference>
<sequence>MTTSTTPSGSSPPAERPALTRMGGFLPVDPVLRRLSLLTLLNSFGRGLFFSLSVLYFTRIVGLSATSVGLGLTIAGLFGLVAGIPAGRVSDRFGSRPTLTVLWLACGAAMASYTLIGSYAGFLAAVICYAVVNQSGVGVRSALFADVLPPEVRVEGRAHLRMVTNVAMGVGGSLGMLALQADSRGAYTVVILANAAGFAVAALLVWRLPVRTTAAGLAGSSDEPVSRWRAVRDLPFITVTVLNGVLVLQYSLLEVGLPLWIAQHTDAPRWSVALIAILNCALVALLQVRITRGIDDLPRAVRAMGRSGVLLGLACLVFALTADLSPMWAVAVLALGAVIQVLAEVLTAAGGWTIGYALADARAQGVYQGVYAAGFSAATMAAPALITFTAIEHGTAGWVFLAVLFTVAGLAIRPAVAWARRTGEWRGEPA</sequence>
<feature type="transmembrane region" description="Helical" evidence="8">
    <location>
        <begin position="328"/>
        <end position="358"/>
    </location>
</feature>
<reference evidence="9 10" key="1">
    <citation type="submission" date="2021-10" db="EMBL/GenBank/DDBJ databases">
        <title>Streptomyces gossypii sp. nov., isolated from soil collected from cotton field.</title>
        <authorList>
            <person name="Ge X."/>
            <person name="Chen X."/>
            <person name="Liu W."/>
        </authorList>
    </citation>
    <scope>NUCLEOTIDE SEQUENCE [LARGE SCALE GENOMIC DNA]</scope>
    <source>
        <strain evidence="9 10">N2-109</strain>
    </source>
</reference>
<name>A0ABT2JSI4_9ACTN</name>
<organism evidence="9 10">
    <name type="scientific">Streptomyces gossypii</name>
    <dbReference type="NCBI Taxonomy" id="2883101"/>
    <lineage>
        <taxon>Bacteria</taxon>
        <taxon>Bacillati</taxon>
        <taxon>Actinomycetota</taxon>
        <taxon>Actinomycetes</taxon>
        <taxon>Kitasatosporales</taxon>
        <taxon>Streptomycetaceae</taxon>
        <taxon>Streptomyces</taxon>
    </lineage>
</organism>
<feature type="transmembrane region" description="Helical" evidence="8">
    <location>
        <begin position="98"/>
        <end position="116"/>
    </location>
</feature>
<evidence type="ECO:0000313" key="10">
    <source>
        <dbReference type="Proteomes" id="UP001156389"/>
    </source>
</evidence>
<dbReference type="InterPro" id="IPR036259">
    <property type="entry name" value="MFS_trans_sf"/>
</dbReference>
<dbReference type="PANTHER" id="PTHR23517:SF2">
    <property type="entry name" value="MULTIDRUG RESISTANCE PROTEIN MDTH"/>
    <property type="match status" value="1"/>
</dbReference>
<dbReference type="Gene3D" id="1.20.1250.20">
    <property type="entry name" value="MFS general substrate transporter like domains"/>
    <property type="match status" value="1"/>
</dbReference>